<reference evidence="4 5" key="1">
    <citation type="journal article" date="2015" name="J. Microbiol.">
        <title>Sphingosinicella ginsenosidimutans sp. nov., with ginsenoside converting activity.</title>
        <authorList>
            <person name="Kim J.K."/>
            <person name="Kang M.S."/>
            <person name="Park S.C."/>
            <person name="Kim K.M."/>
            <person name="Choi K."/>
            <person name="Yoon M.H."/>
            <person name="Im W.T."/>
        </authorList>
    </citation>
    <scope>NUCLEOTIDE SEQUENCE [LARGE SCALE GENOMIC DNA]</scope>
    <source>
        <strain evidence="4 5">BS-11</strain>
    </source>
</reference>
<evidence type="ECO:0000256" key="2">
    <source>
        <dbReference type="SAM" id="MobiDB-lite"/>
    </source>
</evidence>
<dbReference type="EMBL" id="VOQQ01000001">
    <property type="protein sequence ID" value="TXC64214.1"/>
    <property type="molecule type" value="Genomic_DNA"/>
</dbReference>
<dbReference type="Gene3D" id="3.30.70.1070">
    <property type="entry name" value="Sporulation related repeat"/>
    <property type="match status" value="1"/>
</dbReference>
<dbReference type="SUPFAM" id="SSF48452">
    <property type="entry name" value="TPR-like"/>
    <property type="match status" value="1"/>
</dbReference>
<feature type="region of interest" description="Disordered" evidence="2">
    <location>
        <begin position="283"/>
        <end position="333"/>
    </location>
</feature>
<name>A0A5C6TUS7_9SPHN</name>
<dbReference type="SMART" id="SM00028">
    <property type="entry name" value="TPR"/>
    <property type="match status" value="3"/>
</dbReference>
<keyword evidence="1" id="KW-0802">TPR repeat</keyword>
<evidence type="ECO:0000256" key="1">
    <source>
        <dbReference type="PROSITE-ProRule" id="PRU00339"/>
    </source>
</evidence>
<dbReference type="PROSITE" id="PS51724">
    <property type="entry name" value="SPOR"/>
    <property type="match status" value="1"/>
</dbReference>
<feature type="compositionally biased region" description="Low complexity" evidence="2">
    <location>
        <begin position="283"/>
        <end position="321"/>
    </location>
</feature>
<dbReference type="OrthoDB" id="7388953at2"/>
<dbReference type="GO" id="GO:0042834">
    <property type="term" value="F:peptidoglycan binding"/>
    <property type="evidence" value="ECO:0007669"/>
    <property type="project" value="InterPro"/>
</dbReference>
<comment type="caution">
    <text evidence="4">The sequence shown here is derived from an EMBL/GenBank/DDBJ whole genome shotgun (WGS) entry which is preliminary data.</text>
</comment>
<dbReference type="PROSITE" id="PS50005">
    <property type="entry name" value="TPR"/>
    <property type="match status" value="2"/>
</dbReference>
<evidence type="ECO:0000313" key="5">
    <source>
        <dbReference type="Proteomes" id="UP000321249"/>
    </source>
</evidence>
<dbReference type="Pfam" id="PF14559">
    <property type="entry name" value="TPR_19"/>
    <property type="match status" value="1"/>
</dbReference>
<dbReference type="Pfam" id="PF05036">
    <property type="entry name" value="SPOR"/>
    <property type="match status" value="1"/>
</dbReference>
<dbReference type="RefSeq" id="WP_147043620.1">
    <property type="nucleotide sequence ID" value="NZ_BAABIR010000001.1"/>
</dbReference>
<dbReference type="InterPro" id="IPR036680">
    <property type="entry name" value="SPOR-like_sf"/>
</dbReference>
<feature type="repeat" description="TPR" evidence="1">
    <location>
        <begin position="46"/>
        <end position="79"/>
    </location>
</feature>
<accession>A0A5C6TUS7</accession>
<feature type="domain" description="SPOR" evidence="3">
    <location>
        <begin position="374"/>
        <end position="457"/>
    </location>
</feature>
<dbReference type="SUPFAM" id="SSF110997">
    <property type="entry name" value="Sporulation related repeat"/>
    <property type="match status" value="1"/>
</dbReference>
<gene>
    <name evidence="4" type="ORF">FRZ32_11440</name>
</gene>
<dbReference type="InterPro" id="IPR011990">
    <property type="entry name" value="TPR-like_helical_dom_sf"/>
</dbReference>
<dbReference type="AlphaFoldDB" id="A0A5C6TUS7"/>
<evidence type="ECO:0000313" key="4">
    <source>
        <dbReference type="EMBL" id="TXC64214.1"/>
    </source>
</evidence>
<feature type="repeat" description="TPR" evidence="1">
    <location>
        <begin position="80"/>
        <end position="113"/>
    </location>
</feature>
<sequence>MDGIATKLATSTLIVALVMTGSAGPSEAMRRGMDVSQATSQSDRQAADFAEQGARALQQGQLSAALTAMEQAVALSPRDAGYRLTLADLYLKSGRFESARTTYADVLELDPDRVRAGLGYALTQIALGHPRAAVTQLDIFADRGSAADIGLAYALAGETAKAIRMLEPAARATGADARTRQNLALAYALAGDWRRARAVAAQDISPRDLPARMEQWAAMARPDSGQTRVAGLLGVSPVADSGQPVRLALNTDPQVRTAAADPMPAAPAPVVTQAPAAPVALASAAPAPAPADPDWGAAPSPAQPTQIAEAAPAEAPTYYTPAPAPRPAESPAQVRYAAAAATLDRPAPHLVRAVQSTLPPAPIFRRANPAAPVRAGNSPYVVQLGAFSNEANAERAWLGVARRYGLSGRAPLTTTIQVNGRTMHRVSIAGFAGQGDAARLCGAIRSQGGACFVRTNAGDASIRWAARYAPNARRQRDV</sequence>
<dbReference type="InterPro" id="IPR019734">
    <property type="entry name" value="TPR_rpt"/>
</dbReference>
<proteinExistence type="predicted"/>
<keyword evidence="5" id="KW-1185">Reference proteome</keyword>
<dbReference type="InterPro" id="IPR007730">
    <property type="entry name" value="SPOR-like_dom"/>
</dbReference>
<organism evidence="4 5">
    <name type="scientific">Allosphingosinicella ginsenosidimutans</name>
    <dbReference type="NCBI Taxonomy" id="1176539"/>
    <lineage>
        <taxon>Bacteria</taxon>
        <taxon>Pseudomonadati</taxon>
        <taxon>Pseudomonadota</taxon>
        <taxon>Alphaproteobacteria</taxon>
        <taxon>Sphingomonadales</taxon>
        <taxon>Sphingomonadaceae</taxon>
        <taxon>Allosphingosinicella</taxon>
    </lineage>
</organism>
<evidence type="ECO:0000259" key="3">
    <source>
        <dbReference type="PROSITE" id="PS51724"/>
    </source>
</evidence>
<dbReference type="Gene3D" id="1.25.40.10">
    <property type="entry name" value="Tetratricopeptide repeat domain"/>
    <property type="match status" value="1"/>
</dbReference>
<dbReference type="Proteomes" id="UP000321249">
    <property type="component" value="Unassembled WGS sequence"/>
</dbReference>
<protein>
    <submittedName>
        <fullName evidence="4">Tetratricopeptide repeat protein</fullName>
    </submittedName>
</protein>